<proteinExistence type="predicted"/>
<evidence type="ECO:0000313" key="3">
    <source>
        <dbReference type="Proteomes" id="UP000265566"/>
    </source>
</evidence>
<keyword evidence="1" id="KW-1133">Transmembrane helix</keyword>
<dbReference type="EMBL" id="PSQE01000006">
    <property type="protein sequence ID" value="RHN50512.1"/>
    <property type="molecule type" value="Genomic_DNA"/>
</dbReference>
<accession>A0A396HB16</accession>
<gene>
    <name evidence="2" type="ORF">MtrunA17_Chr6g0458241</name>
</gene>
<comment type="caution">
    <text evidence="2">The sequence shown here is derived from an EMBL/GenBank/DDBJ whole genome shotgun (WGS) entry which is preliminary data.</text>
</comment>
<sequence>MLFWKNRYDRIGFRIAFSKPNRTKPNRKSKFLYLFIILLVLYIALIYCLLVFNLIYCINLIYIITTSSISNIINHFHCVMLTFLINLCHILYQTYYFIVYE</sequence>
<keyword evidence="1" id="KW-0472">Membrane</keyword>
<organism evidence="2 3">
    <name type="scientific">Medicago truncatula</name>
    <name type="common">Barrel medic</name>
    <name type="synonym">Medicago tribuloides</name>
    <dbReference type="NCBI Taxonomy" id="3880"/>
    <lineage>
        <taxon>Eukaryota</taxon>
        <taxon>Viridiplantae</taxon>
        <taxon>Streptophyta</taxon>
        <taxon>Embryophyta</taxon>
        <taxon>Tracheophyta</taxon>
        <taxon>Spermatophyta</taxon>
        <taxon>Magnoliopsida</taxon>
        <taxon>eudicotyledons</taxon>
        <taxon>Gunneridae</taxon>
        <taxon>Pentapetalae</taxon>
        <taxon>rosids</taxon>
        <taxon>fabids</taxon>
        <taxon>Fabales</taxon>
        <taxon>Fabaceae</taxon>
        <taxon>Papilionoideae</taxon>
        <taxon>50 kb inversion clade</taxon>
        <taxon>NPAAA clade</taxon>
        <taxon>Hologalegina</taxon>
        <taxon>IRL clade</taxon>
        <taxon>Trifolieae</taxon>
        <taxon>Medicago</taxon>
    </lineage>
</organism>
<protein>
    <recommendedName>
        <fullName evidence="4">Transmembrane protein</fullName>
    </recommendedName>
</protein>
<dbReference type="Gramene" id="rna34806">
    <property type="protein sequence ID" value="RHN50512.1"/>
    <property type="gene ID" value="gene34806"/>
</dbReference>
<evidence type="ECO:0000256" key="1">
    <source>
        <dbReference type="SAM" id="Phobius"/>
    </source>
</evidence>
<feature type="transmembrane region" description="Helical" evidence="1">
    <location>
        <begin position="31"/>
        <end position="64"/>
    </location>
</feature>
<dbReference type="Proteomes" id="UP000265566">
    <property type="component" value="Chromosome 6"/>
</dbReference>
<dbReference type="AlphaFoldDB" id="A0A396HB16"/>
<reference evidence="3" key="1">
    <citation type="journal article" date="2018" name="Nat. Plants">
        <title>Whole-genome landscape of Medicago truncatula symbiotic genes.</title>
        <authorList>
            <person name="Pecrix Y."/>
            <person name="Staton S.E."/>
            <person name="Sallet E."/>
            <person name="Lelandais-Briere C."/>
            <person name="Moreau S."/>
            <person name="Carrere S."/>
            <person name="Blein T."/>
            <person name="Jardinaud M.F."/>
            <person name="Latrasse D."/>
            <person name="Zouine M."/>
            <person name="Zahm M."/>
            <person name="Kreplak J."/>
            <person name="Mayjonade B."/>
            <person name="Satge C."/>
            <person name="Perez M."/>
            <person name="Cauet S."/>
            <person name="Marande W."/>
            <person name="Chantry-Darmon C."/>
            <person name="Lopez-Roques C."/>
            <person name="Bouchez O."/>
            <person name="Berard A."/>
            <person name="Debelle F."/>
            <person name="Munos S."/>
            <person name="Bendahmane A."/>
            <person name="Berges H."/>
            <person name="Niebel A."/>
            <person name="Buitink J."/>
            <person name="Frugier F."/>
            <person name="Benhamed M."/>
            <person name="Crespi M."/>
            <person name="Gouzy J."/>
            <person name="Gamas P."/>
        </authorList>
    </citation>
    <scope>NUCLEOTIDE SEQUENCE [LARGE SCALE GENOMIC DNA]</scope>
    <source>
        <strain evidence="3">cv. Jemalong A17</strain>
    </source>
</reference>
<keyword evidence="1" id="KW-0812">Transmembrane</keyword>
<evidence type="ECO:0000313" key="2">
    <source>
        <dbReference type="EMBL" id="RHN50512.1"/>
    </source>
</evidence>
<feature type="transmembrane region" description="Helical" evidence="1">
    <location>
        <begin position="76"/>
        <end position="98"/>
    </location>
</feature>
<name>A0A396HB16_MEDTR</name>
<evidence type="ECO:0008006" key="4">
    <source>
        <dbReference type="Google" id="ProtNLM"/>
    </source>
</evidence>